<dbReference type="Proteomes" id="UP000250572">
    <property type="component" value="Unassembled WGS sequence"/>
</dbReference>
<feature type="compositionally biased region" description="Basic and acidic residues" evidence="1">
    <location>
        <begin position="1"/>
        <end position="10"/>
    </location>
</feature>
<protein>
    <submittedName>
        <fullName evidence="2">Uncharacterized protein</fullName>
    </submittedName>
</protein>
<name>A0A315VWK5_GAMAF</name>
<reference evidence="2 3" key="1">
    <citation type="journal article" date="2018" name="G3 (Bethesda)">
        <title>A High-Quality Reference Genome for the Invasive Mosquitofish Gambusia affinis Using a Chicago Library.</title>
        <authorList>
            <person name="Hoffberg S.L."/>
            <person name="Troendle N.J."/>
            <person name="Glenn T.C."/>
            <person name="Mahmud O."/>
            <person name="Louha S."/>
            <person name="Chalopin D."/>
            <person name="Bennetzen J.L."/>
            <person name="Mauricio R."/>
        </authorList>
    </citation>
    <scope>NUCLEOTIDE SEQUENCE [LARGE SCALE GENOMIC DNA]</scope>
    <source>
        <strain evidence="2">NE01/NJP1002.9</strain>
        <tissue evidence="2">Muscle</tissue>
    </source>
</reference>
<keyword evidence="3" id="KW-1185">Reference proteome</keyword>
<evidence type="ECO:0000313" key="2">
    <source>
        <dbReference type="EMBL" id="PWA27623.1"/>
    </source>
</evidence>
<gene>
    <name evidence="2" type="ORF">CCH79_00000569</name>
</gene>
<sequence>MTTEIREQRDMPTPASSSPPAERCSEADLQLSVCAETELHETEKKIIKDHSHTRIHTHPFNHHTLHHCRFASSLYLGFFPVELSVGLWNDGVCGEFELARS</sequence>
<dbReference type="EMBL" id="NHOQ01001000">
    <property type="protein sequence ID" value="PWA27623.1"/>
    <property type="molecule type" value="Genomic_DNA"/>
</dbReference>
<comment type="caution">
    <text evidence="2">The sequence shown here is derived from an EMBL/GenBank/DDBJ whole genome shotgun (WGS) entry which is preliminary data.</text>
</comment>
<feature type="region of interest" description="Disordered" evidence="1">
    <location>
        <begin position="1"/>
        <end position="23"/>
    </location>
</feature>
<proteinExistence type="predicted"/>
<evidence type="ECO:0000256" key="1">
    <source>
        <dbReference type="SAM" id="MobiDB-lite"/>
    </source>
</evidence>
<evidence type="ECO:0000313" key="3">
    <source>
        <dbReference type="Proteomes" id="UP000250572"/>
    </source>
</evidence>
<dbReference type="AlphaFoldDB" id="A0A315VWK5"/>
<accession>A0A315VWK5</accession>
<organism evidence="2 3">
    <name type="scientific">Gambusia affinis</name>
    <name type="common">Western mosquitofish</name>
    <name type="synonym">Heterandria affinis</name>
    <dbReference type="NCBI Taxonomy" id="33528"/>
    <lineage>
        <taxon>Eukaryota</taxon>
        <taxon>Metazoa</taxon>
        <taxon>Chordata</taxon>
        <taxon>Craniata</taxon>
        <taxon>Vertebrata</taxon>
        <taxon>Euteleostomi</taxon>
        <taxon>Actinopterygii</taxon>
        <taxon>Neopterygii</taxon>
        <taxon>Teleostei</taxon>
        <taxon>Neoteleostei</taxon>
        <taxon>Acanthomorphata</taxon>
        <taxon>Ovalentaria</taxon>
        <taxon>Atherinomorphae</taxon>
        <taxon>Cyprinodontiformes</taxon>
        <taxon>Poeciliidae</taxon>
        <taxon>Poeciliinae</taxon>
        <taxon>Gambusia</taxon>
    </lineage>
</organism>